<proteinExistence type="predicted"/>
<gene>
    <name evidence="2" type="ORF">PSCICP_11750</name>
</gene>
<keyword evidence="1" id="KW-1133">Transmembrane helix</keyword>
<organism evidence="2 3">
    <name type="scientific">Pseudomonas cichorii</name>
    <dbReference type="NCBI Taxonomy" id="36746"/>
    <lineage>
        <taxon>Bacteria</taxon>
        <taxon>Pseudomonadati</taxon>
        <taxon>Pseudomonadota</taxon>
        <taxon>Gammaproteobacteria</taxon>
        <taxon>Pseudomonadales</taxon>
        <taxon>Pseudomonadaceae</taxon>
        <taxon>Pseudomonas</taxon>
    </lineage>
</organism>
<sequence>MLSASRAVALLEFLVAAAWARIVAANVLQGIARRLLVSVAAVRAVNMAVLVIVMVMIVVAIRAMDMGLLVHRGYSVIESARIISQMRVQQYL</sequence>
<protein>
    <recommendedName>
        <fullName evidence="4">Repressor protein c2</fullName>
    </recommendedName>
</protein>
<dbReference type="Proteomes" id="UP000614982">
    <property type="component" value="Unassembled WGS sequence"/>
</dbReference>
<feature type="transmembrane region" description="Helical" evidence="1">
    <location>
        <begin position="35"/>
        <end position="61"/>
    </location>
</feature>
<dbReference type="EMBL" id="BLWA01000002">
    <property type="protein sequence ID" value="GFM91203.1"/>
    <property type="molecule type" value="Genomic_DNA"/>
</dbReference>
<comment type="caution">
    <text evidence="2">The sequence shown here is derived from an EMBL/GenBank/DDBJ whole genome shotgun (WGS) entry which is preliminary data.</text>
</comment>
<evidence type="ECO:0000256" key="1">
    <source>
        <dbReference type="SAM" id="Phobius"/>
    </source>
</evidence>
<keyword evidence="1" id="KW-0812">Transmembrane</keyword>
<evidence type="ECO:0000313" key="2">
    <source>
        <dbReference type="EMBL" id="GFM91203.1"/>
    </source>
</evidence>
<accession>A0ABQ1DJL3</accession>
<keyword evidence="3" id="KW-1185">Reference proteome</keyword>
<reference evidence="2 3" key="1">
    <citation type="submission" date="2020-05" db="EMBL/GenBank/DDBJ databases">
        <title>Genetic diversity of Pseudomonas cichorii.</title>
        <authorList>
            <person name="Tani S."/>
            <person name="Yagi H."/>
            <person name="Hashimoto S."/>
            <person name="Iiyama K."/>
            <person name="Furuya N."/>
        </authorList>
    </citation>
    <scope>NUCLEOTIDE SEQUENCE [LARGE SCALE GENOMIC DNA]</scope>
    <source>
        <strain evidence="2 3">LMG 2162</strain>
    </source>
</reference>
<evidence type="ECO:0008006" key="4">
    <source>
        <dbReference type="Google" id="ProtNLM"/>
    </source>
</evidence>
<evidence type="ECO:0000313" key="3">
    <source>
        <dbReference type="Proteomes" id="UP000614982"/>
    </source>
</evidence>
<name>A0ABQ1DJL3_PSECI</name>
<keyword evidence="1" id="KW-0472">Membrane</keyword>